<evidence type="ECO:0000256" key="1">
    <source>
        <dbReference type="SAM" id="Phobius"/>
    </source>
</evidence>
<dbReference type="AlphaFoldDB" id="A0A382QJG9"/>
<feature type="transmembrane region" description="Helical" evidence="1">
    <location>
        <begin position="94"/>
        <end position="112"/>
    </location>
</feature>
<organism evidence="2">
    <name type="scientific">marine metagenome</name>
    <dbReference type="NCBI Taxonomy" id="408172"/>
    <lineage>
        <taxon>unclassified sequences</taxon>
        <taxon>metagenomes</taxon>
        <taxon>ecological metagenomes</taxon>
    </lineage>
</organism>
<name>A0A382QJG9_9ZZZZ</name>
<keyword evidence="1" id="KW-1133">Transmembrane helix</keyword>
<protein>
    <submittedName>
        <fullName evidence="2">Uncharacterized protein</fullName>
    </submittedName>
</protein>
<keyword evidence="1" id="KW-0472">Membrane</keyword>
<feature type="non-terminal residue" evidence="2">
    <location>
        <position position="1"/>
    </location>
</feature>
<feature type="transmembrane region" description="Helical" evidence="1">
    <location>
        <begin position="124"/>
        <end position="140"/>
    </location>
</feature>
<feature type="transmembrane region" description="Helical" evidence="1">
    <location>
        <begin position="152"/>
        <end position="179"/>
    </location>
</feature>
<feature type="transmembrane region" description="Helical" evidence="1">
    <location>
        <begin position="54"/>
        <end position="87"/>
    </location>
</feature>
<feature type="non-terminal residue" evidence="2">
    <location>
        <position position="243"/>
    </location>
</feature>
<accession>A0A382QJG9</accession>
<proteinExistence type="predicted"/>
<dbReference type="EMBL" id="UINC01114239">
    <property type="protein sequence ID" value="SVC84411.1"/>
    <property type="molecule type" value="Genomic_DNA"/>
</dbReference>
<evidence type="ECO:0000313" key="2">
    <source>
        <dbReference type="EMBL" id="SVC84411.1"/>
    </source>
</evidence>
<keyword evidence="1" id="KW-0812">Transmembrane</keyword>
<sequence length="243" mass="27310">LILTYTIHKLIGWVRDGEGALPITSVFSSNSHSPLADIGVIPLGLTEGVAQNPYLLQLFGILFSPGAGLFIYAPILFASFVGFFDFYKKNKSDCILFLSFVGIFVLFFAAGSNWHGFNGWGTRYLLPVVPFLMIPIAASIEKRMHFSFKIPVIFLCITGFLINLVYLLQDVSYFVWGFFGSDERGLYSLARKAEGGVFDLWINPVIIWTFEFSQIAQSTMMLLVKPQLDLFLLRIFGIELFLA</sequence>
<reference evidence="2" key="1">
    <citation type="submission" date="2018-05" db="EMBL/GenBank/DDBJ databases">
        <authorList>
            <person name="Lanie J.A."/>
            <person name="Ng W.-L."/>
            <person name="Kazmierczak K.M."/>
            <person name="Andrzejewski T.M."/>
            <person name="Davidsen T.M."/>
            <person name="Wayne K.J."/>
            <person name="Tettelin H."/>
            <person name="Glass J.I."/>
            <person name="Rusch D."/>
            <person name="Podicherti R."/>
            <person name="Tsui H.-C.T."/>
            <person name="Winkler M.E."/>
        </authorList>
    </citation>
    <scope>NUCLEOTIDE SEQUENCE</scope>
</reference>
<gene>
    <name evidence="2" type="ORF">METZ01_LOCUS337265</name>
</gene>